<evidence type="ECO:0000313" key="2">
    <source>
        <dbReference type="EMBL" id="OMJ81267.1"/>
    </source>
</evidence>
<keyword evidence="3" id="KW-1185">Reference proteome</keyword>
<comment type="caution">
    <text evidence="2">The sequence shown here is derived from an EMBL/GenBank/DDBJ whole genome shotgun (WGS) entry which is preliminary data.</text>
</comment>
<keyword evidence="1" id="KW-0175">Coiled coil</keyword>
<reference evidence="2 3" key="1">
    <citation type="submission" date="2016-11" db="EMBL/GenBank/DDBJ databases">
        <title>The macronuclear genome of Stentor coeruleus: a giant cell with tiny introns.</title>
        <authorList>
            <person name="Slabodnick M."/>
            <person name="Ruby J.G."/>
            <person name="Reiff S.B."/>
            <person name="Swart E.C."/>
            <person name="Gosai S."/>
            <person name="Prabakaran S."/>
            <person name="Witkowska E."/>
            <person name="Larue G.E."/>
            <person name="Fisher S."/>
            <person name="Freeman R.M."/>
            <person name="Gunawardena J."/>
            <person name="Chu W."/>
            <person name="Stover N.A."/>
            <person name="Gregory B.D."/>
            <person name="Nowacki M."/>
            <person name="Derisi J."/>
            <person name="Roy S.W."/>
            <person name="Marshall W.F."/>
            <person name="Sood P."/>
        </authorList>
    </citation>
    <scope>NUCLEOTIDE SEQUENCE [LARGE SCALE GENOMIC DNA]</scope>
    <source>
        <strain evidence="2">WM001</strain>
    </source>
</reference>
<evidence type="ECO:0000313" key="3">
    <source>
        <dbReference type="Proteomes" id="UP000187209"/>
    </source>
</evidence>
<organism evidence="2 3">
    <name type="scientific">Stentor coeruleus</name>
    <dbReference type="NCBI Taxonomy" id="5963"/>
    <lineage>
        <taxon>Eukaryota</taxon>
        <taxon>Sar</taxon>
        <taxon>Alveolata</taxon>
        <taxon>Ciliophora</taxon>
        <taxon>Postciliodesmatophora</taxon>
        <taxon>Heterotrichea</taxon>
        <taxon>Heterotrichida</taxon>
        <taxon>Stentoridae</taxon>
        <taxon>Stentor</taxon>
    </lineage>
</organism>
<sequence length="199" mass="23528">MSKKYKKLTLKILSKTQPLHIVSPKSTKANTSNSHTKTQDLEEKIIEYFSLKKDQQKIIESRKKQEQALFENFYMTINELKDNPIYEIHKKFIEKKRSLGKIVKEQVQTMDKKLKQAQDENACLRKELKKIRLRKYIEKYADKYSGNKNNDEGIRRLIESSGKGEDKVKMFVEDQLGVMGCTQIIMMMCWQIRELNQTT</sequence>
<accession>A0A1R2BXE0</accession>
<protein>
    <submittedName>
        <fullName evidence="2">Uncharacterized protein</fullName>
    </submittedName>
</protein>
<dbReference type="Proteomes" id="UP000187209">
    <property type="component" value="Unassembled WGS sequence"/>
</dbReference>
<dbReference type="EMBL" id="MPUH01000387">
    <property type="protein sequence ID" value="OMJ81267.1"/>
    <property type="molecule type" value="Genomic_DNA"/>
</dbReference>
<evidence type="ECO:0000256" key="1">
    <source>
        <dbReference type="SAM" id="Coils"/>
    </source>
</evidence>
<name>A0A1R2BXE0_9CILI</name>
<dbReference type="AlphaFoldDB" id="A0A1R2BXE0"/>
<proteinExistence type="predicted"/>
<gene>
    <name evidence="2" type="ORF">SteCoe_18326</name>
</gene>
<feature type="coiled-coil region" evidence="1">
    <location>
        <begin position="100"/>
        <end position="134"/>
    </location>
</feature>